<name>A0A151A8K8_9EURY</name>
<dbReference type="AlphaFoldDB" id="A0A151A8K8"/>
<dbReference type="PATRIC" id="fig|1008153.3.peg.4248"/>
<accession>A0A151A8K8</accession>
<sequence>MSHRTAQTLSAVLVVVVLTTSGCLTLSPSVTADTDASPVFDTVSTNEPWGGQHVRTDATLESTPEASNVTTITVIDESGQSYSTVSVDSGQTAVSVWVPTNQNSTLVASNSVNSTTIDTMNVTATGEQPP</sequence>
<protein>
    <submittedName>
        <fullName evidence="1">Uncharacterized protein</fullName>
    </submittedName>
</protein>
<proteinExistence type="predicted"/>
<organism evidence="1 2">
    <name type="scientific">Halalkalicoccus paucihalophilus</name>
    <dbReference type="NCBI Taxonomy" id="1008153"/>
    <lineage>
        <taxon>Archaea</taxon>
        <taxon>Methanobacteriati</taxon>
        <taxon>Methanobacteriota</taxon>
        <taxon>Stenosarchaea group</taxon>
        <taxon>Halobacteria</taxon>
        <taxon>Halobacteriales</taxon>
        <taxon>Halococcaceae</taxon>
        <taxon>Halalkalicoccus</taxon>
    </lineage>
</organism>
<evidence type="ECO:0000313" key="1">
    <source>
        <dbReference type="EMBL" id="KYH23890.1"/>
    </source>
</evidence>
<keyword evidence="2" id="KW-1185">Reference proteome</keyword>
<dbReference type="EMBL" id="LTAZ01000017">
    <property type="protein sequence ID" value="KYH23890.1"/>
    <property type="molecule type" value="Genomic_DNA"/>
</dbReference>
<reference evidence="1 2" key="1">
    <citation type="submission" date="2016-02" db="EMBL/GenBank/DDBJ databases">
        <title>Genome sequence of Halalkalicoccus paucihalophilus DSM 24557.</title>
        <authorList>
            <person name="Poehlein A."/>
            <person name="Daniel R."/>
        </authorList>
    </citation>
    <scope>NUCLEOTIDE SEQUENCE [LARGE SCALE GENOMIC DNA]</scope>
    <source>
        <strain evidence="1 2">DSM 24557</strain>
    </source>
</reference>
<dbReference type="Proteomes" id="UP000075321">
    <property type="component" value="Unassembled WGS sequence"/>
</dbReference>
<dbReference type="PROSITE" id="PS51257">
    <property type="entry name" value="PROKAR_LIPOPROTEIN"/>
    <property type="match status" value="1"/>
</dbReference>
<comment type="caution">
    <text evidence="1">The sequence shown here is derived from an EMBL/GenBank/DDBJ whole genome shotgun (WGS) entry which is preliminary data.</text>
</comment>
<evidence type="ECO:0000313" key="2">
    <source>
        <dbReference type="Proteomes" id="UP000075321"/>
    </source>
</evidence>
<gene>
    <name evidence="1" type="ORF">HAPAU_39690</name>
</gene>